<dbReference type="AlphaFoldDB" id="A0A9D1AAK1"/>
<dbReference type="SUPFAM" id="SSF63862">
    <property type="entry name" value="Thiamin pyrophosphokinase, substrate-binding domain"/>
    <property type="match status" value="1"/>
</dbReference>
<gene>
    <name evidence="7" type="ORF">IAA70_06895</name>
</gene>
<proteinExistence type="predicted"/>
<dbReference type="PANTHER" id="PTHR41299:SF1">
    <property type="entry name" value="THIAMINE PYROPHOSPHOKINASE"/>
    <property type="match status" value="1"/>
</dbReference>
<dbReference type="NCBIfam" id="TIGR01378">
    <property type="entry name" value="thi_PPkinase"/>
    <property type="match status" value="1"/>
</dbReference>
<reference evidence="7" key="2">
    <citation type="journal article" date="2021" name="PeerJ">
        <title>Extensive microbial diversity within the chicken gut microbiome revealed by metagenomics and culture.</title>
        <authorList>
            <person name="Gilroy R."/>
            <person name="Ravi A."/>
            <person name="Getino M."/>
            <person name="Pursley I."/>
            <person name="Horton D.L."/>
            <person name="Alikhan N.F."/>
            <person name="Baker D."/>
            <person name="Gharbi K."/>
            <person name="Hall N."/>
            <person name="Watson M."/>
            <person name="Adriaenssens E.M."/>
            <person name="Foster-Nyarko E."/>
            <person name="Jarju S."/>
            <person name="Secka A."/>
            <person name="Antonio M."/>
            <person name="Oren A."/>
            <person name="Chaudhuri R.R."/>
            <person name="La Ragione R."/>
            <person name="Hildebrand F."/>
            <person name="Pallen M.J."/>
        </authorList>
    </citation>
    <scope>NUCLEOTIDE SEQUENCE</scope>
    <source>
        <strain evidence="7">ChiHjej9B8-7071</strain>
    </source>
</reference>
<dbReference type="PANTHER" id="PTHR41299">
    <property type="entry name" value="THIAMINE PYROPHOSPHOKINASE"/>
    <property type="match status" value="1"/>
</dbReference>
<dbReference type="InterPro" id="IPR007371">
    <property type="entry name" value="TPK_catalytic"/>
</dbReference>
<dbReference type="SUPFAM" id="SSF63999">
    <property type="entry name" value="Thiamin pyrophosphokinase, catalytic domain"/>
    <property type="match status" value="1"/>
</dbReference>
<name>A0A9D1AAK1_9FIRM</name>
<dbReference type="GO" id="GO:0030975">
    <property type="term" value="F:thiamine binding"/>
    <property type="evidence" value="ECO:0007669"/>
    <property type="project" value="InterPro"/>
</dbReference>
<comment type="caution">
    <text evidence="7">The sequence shown here is derived from an EMBL/GenBank/DDBJ whole genome shotgun (WGS) entry which is preliminary data.</text>
</comment>
<dbReference type="Proteomes" id="UP000824258">
    <property type="component" value="Unassembled WGS sequence"/>
</dbReference>
<protein>
    <recommendedName>
        <fullName evidence="5">Thiamine diphosphokinase</fullName>
        <ecNumber evidence="5">2.7.6.2</ecNumber>
    </recommendedName>
</protein>
<evidence type="ECO:0000256" key="2">
    <source>
        <dbReference type="ARBA" id="ARBA00022741"/>
    </source>
</evidence>
<dbReference type="InterPro" id="IPR036371">
    <property type="entry name" value="TPK_B1-bd_sf"/>
</dbReference>
<keyword evidence="1 7" id="KW-0808">Transferase</keyword>
<feature type="domain" description="Thiamin pyrophosphokinase thiamin-binding" evidence="6">
    <location>
        <begin position="134"/>
        <end position="201"/>
    </location>
</feature>
<dbReference type="Pfam" id="PF04265">
    <property type="entry name" value="TPK_B1_binding"/>
    <property type="match status" value="1"/>
</dbReference>
<evidence type="ECO:0000256" key="4">
    <source>
        <dbReference type="ARBA" id="ARBA00022840"/>
    </source>
</evidence>
<dbReference type="InterPro" id="IPR007373">
    <property type="entry name" value="Thiamin_PyroPKinase_B1-bd"/>
</dbReference>
<evidence type="ECO:0000256" key="1">
    <source>
        <dbReference type="ARBA" id="ARBA00022679"/>
    </source>
</evidence>
<keyword evidence="2" id="KW-0547">Nucleotide-binding</keyword>
<dbReference type="GO" id="GO:0004788">
    <property type="term" value="F:thiamine diphosphokinase activity"/>
    <property type="evidence" value="ECO:0007669"/>
    <property type="project" value="UniProtKB-UniRule"/>
</dbReference>
<evidence type="ECO:0000256" key="5">
    <source>
        <dbReference type="NCBIfam" id="TIGR01378"/>
    </source>
</evidence>
<organism evidence="7 8">
    <name type="scientific">Candidatus Avoscillospira stercoripullorum</name>
    <dbReference type="NCBI Taxonomy" id="2840709"/>
    <lineage>
        <taxon>Bacteria</taxon>
        <taxon>Bacillati</taxon>
        <taxon>Bacillota</taxon>
        <taxon>Clostridia</taxon>
        <taxon>Eubacteriales</taxon>
        <taxon>Oscillospiraceae</taxon>
        <taxon>Oscillospiraceae incertae sedis</taxon>
        <taxon>Candidatus Avoscillospira</taxon>
    </lineage>
</organism>
<dbReference type="GO" id="GO:0006772">
    <property type="term" value="P:thiamine metabolic process"/>
    <property type="evidence" value="ECO:0007669"/>
    <property type="project" value="UniProtKB-UniRule"/>
</dbReference>
<dbReference type="Pfam" id="PF04263">
    <property type="entry name" value="TPK_catalytic"/>
    <property type="match status" value="1"/>
</dbReference>
<dbReference type="GO" id="GO:0005524">
    <property type="term" value="F:ATP binding"/>
    <property type="evidence" value="ECO:0007669"/>
    <property type="project" value="UniProtKB-KW"/>
</dbReference>
<evidence type="ECO:0000256" key="3">
    <source>
        <dbReference type="ARBA" id="ARBA00022777"/>
    </source>
</evidence>
<dbReference type="EMBL" id="DVGD01000224">
    <property type="protein sequence ID" value="HIR10113.1"/>
    <property type="molecule type" value="Genomic_DNA"/>
</dbReference>
<evidence type="ECO:0000313" key="7">
    <source>
        <dbReference type="EMBL" id="HIR10113.1"/>
    </source>
</evidence>
<dbReference type="InterPro" id="IPR053149">
    <property type="entry name" value="TPK"/>
</dbReference>
<evidence type="ECO:0000259" key="6">
    <source>
        <dbReference type="SMART" id="SM00983"/>
    </source>
</evidence>
<dbReference type="InterPro" id="IPR006282">
    <property type="entry name" value="Thi_PPkinase"/>
</dbReference>
<keyword evidence="4" id="KW-0067">ATP-binding</keyword>
<dbReference type="GO" id="GO:0016301">
    <property type="term" value="F:kinase activity"/>
    <property type="evidence" value="ECO:0007669"/>
    <property type="project" value="UniProtKB-KW"/>
</dbReference>
<dbReference type="InterPro" id="IPR036759">
    <property type="entry name" value="TPK_catalytic_sf"/>
</dbReference>
<evidence type="ECO:0000313" key="8">
    <source>
        <dbReference type="Proteomes" id="UP000824258"/>
    </source>
</evidence>
<dbReference type="Gene3D" id="3.40.50.10240">
    <property type="entry name" value="Thiamin pyrophosphokinase, catalytic domain"/>
    <property type="match status" value="1"/>
</dbReference>
<keyword evidence="3" id="KW-0418">Kinase</keyword>
<dbReference type="SMART" id="SM00983">
    <property type="entry name" value="TPK_B1_binding"/>
    <property type="match status" value="1"/>
</dbReference>
<sequence length="208" mass="22950">MGRCVIVGGADIEDYDRLRTALHDTDYYIFCDSGLKHLEPLGVLPDLIVGDFDSHPVPHLPVETIRLPREKDDTDTMFAAREAQRRGFSEVLLLGAIGRRLDHSLGNVAILCWLAAQGMVGTIWDDYSELELVGQTGASVSDGYPYFSLLNLGGTAKGVTIRHAKYPLEDAEIPWDYPYGVSNEPLPGETAEITVREGKLLLVKVIRP</sequence>
<accession>A0A9D1AAK1</accession>
<dbReference type="GO" id="GO:0009229">
    <property type="term" value="P:thiamine diphosphate biosynthetic process"/>
    <property type="evidence" value="ECO:0007669"/>
    <property type="project" value="InterPro"/>
</dbReference>
<dbReference type="CDD" id="cd07995">
    <property type="entry name" value="TPK"/>
    <property type="match status" value="1"/>
</dbReference>
<reference evidence="7" key="1">
    <citation type="submission" date="2020-10" db="EMBL/GenBank/DDBJ databases">
        <authorList>
            <person name="Gilroy R."/>
        </authorList>
    </citation>
    <scope>NUCLEOTIDE SEQUENCE</scope>
    <source>
        <strain evidence="7">ChiHjej9B8-7071</strain>
    </source>
</reference>
<dbReference type="EC" id="2.7.6.2" evidence="5"/>